<evidence type="ECO:0000259" key="3">
    <source>
        <dbReference type="PROSITE" id="PS51320"/>
    </source>
</evidence>
<dbReference type="InterPro" id="IPR010399">
    <property type="entry name" value="Tify_dom"/>
</dbReference>
<evidence type="ECO:0000256" key="1">
    <source>
        <dbReference type="ARBA" id="ARBA00008614"/>
    </source>
</evidence>
<dbReference type="SMART" id="SM00979">
    <property type="entry name" value="TIFY"/>
    <property type="match status" value="1"/>
</dbReference>
<comment type="similarity">
    <text evidence="1 2">Belongs to the TIFY/JAZ family.</text>
</comment>
<dbReference type="GO" id="GO:0031347">
    <property type="term" value="P:regulation of defense response"/>
    <property type="evidence" value="ECO:0007669"/>
    <property type="project" value="UniProtKB-UniRule"/>
</dbReference>
<comment type="function">
    <text evidence="2">Repressor of jasmonate responses.</text>
</comment>
<proteinExistence type="inferred from homology"/>
<dbReference type="PANTHER" id="PTHR33077">
    <property type="entry name" value="PROTEIN TIFY 4A-RELATED-RELATED"/>
    <property type="match status" value="1"/>
</dbReference>
<protein>
    <recommendedName>
        <fullName evidence="2">Protein TIFY</fullName>
    </recommendedName>
    <alternativeName>
        <fullName evidence="2">Jasmonate ZIM domain-containing protein</fullName>
    </alternativeName>
</protein>
<dbReference type="Pfam" id="PF09425">
    <property type="entry name" value="Jas_motif"/>
    <property type="match status" value="1"/>
</dbReference>
<dbReference type="PROSITE" id="PS51320">
    <property type="entry name" value="TIFY"/>
    <property type="match status" value="1"/>
</dbReference>
<accession>A0A5B7BT91</accession>
<dbReference type="InterPro" id="IPR040390">
    <property type="entry name" value="TIFY/JAZ"/>
</dbReference>
<dbReference type="PANTHER" id="PTHR33077:SF140">
    <property type="entry name" value="PROTEIN TIFY 10B"/>
    <property type="match status" value="1"/>
</dbReference>
<dbReference type="GO" id="GO:0005634">
    <property type="term" value="C:nucleus"/>
    <property type="evidence" value="ECO:0007669"/>
    <property type="project" value="UniProtKB-SubCell"/>
</dbReference>
<organism evidence="4">
    <name type="scientific">Davidia involucrata</name>
    <name type="common">Dove tree</name>
    <dbReference type="NCBI Taxonomy" id="16924"/>
    <lineage>
        <taxon>Eukaryota</taxon>
        <taxon>Viridiplantae</taxon>
        <taxon>Streptophyta</taxon>
        <taxon>Embryophyta</taxon>
        <taxon>Tracheophyta</taxon>
        <taxon>Spermatophyta</taxon>
        <taxon>Magnoliopsida</taxon>
        <taxon>eudicotyledons</taxon>
        <taxon>Gunneridae</taxon>
        <taxon>Pentapetalae</taxon>
        <taxon>asterids</taxon>
        <taxon>Cornales</taxon>
        <taxon>Nyssaceae</taxon>
        <taxon>Davidia</taxon>
    </lineage>
</organism>
<keyword evidence="2" id="KW-1184">Jasmonic acid signaling pathway</keyword>
<comment type="subcellular location">
    <subcellularLocation>
        <location evidence="2">Nucleus</location>
    </subcellularLocation>
</comment>
<dbReference type="Pfam" id="PF06200">
    <property type="entry name" value="tify"/>
    <property type="match status" value="1"/>
</dbReference>
<gene>
    <name evidence="4" type="ORF">Din_041149</name>
</gene>
<reference evidence="4" key="1">
    <citation type="submission" date="2019-08" db="EMBL/GenBank/DDBJ databases">
        <title>Reference gene set and small RNA set construction with multiple tissues from Davidia involucrata Baill.</title>
        <authorList>
            <person name="Yang H."/>
            <person name="Zhou C."/>
            <person name="Li G."/>
            <person name="Wang J."/>
            <person name="Gao P."/>
            <person name="Wang M."/>
            <person name="Wang R."/>
            <person name="Zhao Y."/>
        </authorList>
    </citation>
    <scope>NUCLEOTIDE SEQUENCE</scope>
    <source>
        <tissue evidence="4">Mixed with DoveR01_LX</tissue>
    </source>
</reference>
<dbReference type="AlphaFoldDB" id="A0A5B7BT91"/>
<feature type="domain" description="Tify" evidence="3">
    <location>
        <begin position="129"/>
        <end position="164"/>
    </location>
</feature>
<dbReference type="InterPro" id="IPR018467">
    <property type="entry name" value="CCT_CS"/>
</dbReference>
<evidence type="ECO:0000256" key="2">
    <source>
        <dbReference type="RuleBase" id="RU369065"/>
    </source>
</evidence>
<dbReference type="GO" id="GO:0009611">
    <property type="term" value="P:response to wounding"/>
    <property type="evidence" value="ECO:0007669"/>
    <property type="project" value="UniProtKB-UniRule"/>
</dbReference>
<name>A0A5B7BT91_DAVIN</name>
<dbReference type="GO" id="GO:2000022">
    <property type="term" value="P:regulation of jasmonic acid mediated signaling pathway"/>
    <property type="evidence" value="ECO:0007669"/>
    <property type="project" value="UniProtKB-UniRule"/>
</dbReference>
<keyword evidence="2" id="KW-0539">Nucleus</keyword>
<dbReference type="EMBL" id="GHES01041149">
    <property type="protein sequence ID" value="MPA71708.1"/>
    <property type="molecule type" value="Transcribed_RNA"/>
</dbReference>
<sequence>MSTSTEFVNFGSYSGQRPARSLEKSNFSQTCSLLSQYLKEKGTFGDLSLGMTRNFEGNGMPETFRQTATTTTTMNLFPTTEKSGVSTRNATPVSRNLNSMNLFPQQAGFASTVSKEEVAKKTDSSVNKSEPENAQMTIFYAGQVFVFNDLPADKGKEIMLLASNTGSRDSNTFASSLVQKPVKSTNLFPSGSNVVPNFGFNLIQECFQRLSQPIVTDLPIARKASLTRFLEKRKDRITARAPYHPSNAAVALSKLAESKSRLGLAAQSPLPFELQL</sequence>
<comment type="domain">
    <text evidence="2">The jas domain is required for interaction with COI1.</text>
</comment>
<evidence type="ECO:0000313" key="4">
    <source>
        <dbReference type="EMBL" id="MPA71708.1"/>
    </source>
</evidence>